<evidence type="ECO:0000313" key="1">
    <source>
        <dbReference type="EMBL" id="TFK69537.1"/>
    </source>
</evidence>
<name>A0ACD3AW10_9AGAR</name>
<evidence type="ECO:0000313" key="2">
    <source>
        <dbReference type="Proteomes" id="UP000308600"/>
    </source>
</evidence>
<proteinExistence type="predicted"/>
<accession>A0ACD3AW10</accession>
<gene>
    <name evidence="1" type="ORF">BDN72DRAFT_840261</name>
</gene>
<keyword evidence="2" id="KW-1185">Reference proteome</keyword>
<dbReference type="Proteomes" id="UP000308600">
    <property type="component" value="Unassembled WGS sequence"/>
</dbReference>
<sequence>MFRSILFLIALLLSASITTLASPIEISSKGEFERSNLEKRIDHTGDGTWFKPGLGHCGSRNIASDLIVAIAQSRYDQNNGANCDQWIEITDIGNGKKVYGLTRDSCPGCGDDDLDLSPSVFKKLEPLSRGRIKIKWKFMGKNWSPRDAMDHVSDDRIDSVE</sequence>
<reference evidence="1 2" key="1">
    <citation type="journal article" date="2019" name="Nat. Ecol. Evol.">
        <title>Megaphylogeny resolves global patterns of mushroom evolution.</title>
        <authorList>
            <person name="Varga T."/>
            <person name="Krizsan K."/>
            <person name="Foldi C."/>
            <person name="Dima B."/>
            <person name="Sanchez-Garcia M."/>
            <person name="Sanchez-Ramirez S."/>
            <person name="Szollosi G.J."/>
            <person name="Szarkandi J.G."/>
            <person name="Papp V."/>
            <person name="Albert L."/>
            <person name="Andreopoulos W."/>
            <person name="Angelini C."/>
            <person name="Antonin V."/>
            <person name="Barry K.W."/>
            <person name="Bougher N.L."/>
            <person name="Buchanan P."/>
            <person name="Buyck B."/>
            <person name="Bense V."/>
            <person name="Catcheside P."/>
            <person name="Chovatia M."/>
            <person name="Cooper J."/>
            <person name="Damon W."/>
            <person name="Desjardin D."/>
            <person name="Finy P."/>
            <person name="Geml J."/>
            <person name="Haridas S."/>
            <person name="Hughes K."/>
            <person name="Justo A."/>
            <person name="Karasinski D."/>
            <person name="Kautmanova I."/>
            <person name="Kiss B."/>
            <person name="Kocsube S."/>
            <person name="Kotiranta H."/>
            <person name="LaButti K.M."/>
            <person name="Lechner B.E."/>
            <person name="Liimatainen K."/>
            <person name="Lipzen A."/>
            <person name="Lukacs Z."/>
            <person name="Mihaltcheva S."/>
            <person name="Morgado L.N."/>
            <person name="Niskanen T."/>
            <person name="Noordeloos M.E."/>
            <person name="Ohm R.A."/>
            <person name="Ortiz-Santana B."/>
            <person name="Ovrebo C."/>
            <person name="Racz N."/>
            <person name="Riley R."/>
            <person name="Savchenko A."/>
            <person name="Shiryaev A."/>
            <person name="Soop K."/>
            <person name="Spirin V."/>
            <person name="Szebenyi C."/>
            <person name="Tomsovsky M."/>
            <person name="Tulloss R.E."/>
            <person name="Uehling J."/>
            <person name="Grigoriev I.V."/>
            <person name="Vagvolgyi C."/>
            <person name="Papp T."/>
            <person name="Martin F.M."/>
            <person name="Miettinen O."/>
            <person name="Hibbett D.S."/>
            <person name="Nagy L.G."/>
        </authorList>
    </citation>
    <scope>NUCLEOTIDE SEQUENCE [LARGE SCALE GENOMIC DNA]</scope>
    <source>
        <strain evidence="1 2">NL-1719</strain>
    </source>
</reference>
<dbReference type="EMBL" id="ML208329">
    <property type="protein sequence ID" value="TFK69537.1"/>
    <property type="molecule type" value="Genomic_DNA"/>
</dbReference>
<organism evidence="1 2">
    <name type="scientific">Pluteus cervinus</name>
    <dbReference type="NCBI Taxonomy" id="181527"/>
    <lineage>
        <taxon>Eukaryota</taxon>
        <taxon>Fungi</taxon>
        <taxon>Dikarya</taxon>
        <taxon>Basidiomycota</taxon>
        <taxon>Agaricomycotina</taxon>
        <taxon>Agaricomycetes</taxon>
        <taxon>Agaricomycetidae</taxon>
        <taxon>Agaricales</taxon>
        <taxon>Pluteineae</taxon>
        <taxon>Pluteaceae</taxon>
        <taxon>Pluteus</taxon>
    </lineage>
</organism>
<protein>
    <submittedName>
        <fullName evidence="1">Uncharacterized protein</fullName>
    </submittedName>
</protein>